<protein>
    <submittedName>
        <fullName evidence="3">Transcriptional Regulator, XRE family protein</fullName>
    </submittedName>
</protein>
<dbReference type="InterPro" id="IPR001387">
    <property type="entry name" value="Cro/C1-type_HTH"/>
</dbReference>
<name>A0A563VU93_9CYAN</name>
<dbReference type="InterPro" id="IPR010982">
    <property type="entry name" value="Lambda_DNA-bd_dom_sf"/>
</dbReference>
<gene>
    <name evidence="3" type="ORF">H1P_3010010</name>
</gene>
<dbReference type="Gene3D" id="1.10.260.40">
    <property type="entry name" value="lambda repressor-like DNA-binding domains"/>
    <property type="match status" value="1"/>
</dbReference>
<dbReference type="SUPFAM" id="SSF47413">
    <property type="entry name" value="lambda repressor-like DNA-binding domains"/>
    <property type="match status" value="1"/>
</dbReference>
<feature type="domain" description="HTH cro/C1-type" evidence="2">
    <location>
        <begin position="16"/>
        <end position="70"/>
    </location>
</feature>
<dbReference type="PROSITE" id="PS50943">
    <property type="entry name" value="HTH_CROC1"/>
    <property type="match status" value="1"/>
</dbReference>
<dbReference type="GO" id="GO:0003677">
    <property type="term" value="F:DNA binding"/>
    <property type="evidence" value="ECO:0007669"/>
    <property type="project" value="UniProtKB-KW"/>
</dbReference>
<evidence type="ECO:0000256" key="1">
    <source>
        <dbReference type="ARBA" id="ARBA00023125"/>
    </source>
</evidence>
<evidence type="ECO:0000259" key="2">
    <source>
        <dbReference type="PROSITE" id="PS50943"/>
    </source>
</evidence>
<dbReference type="PANTHER" id="PTHR46797">
    <property type="entry name" value="HTH-TYPE TRANSCRIPTIONAL REGULATOR"/>
    <property type="match status" value="1"/>
</dbReference>
<keyword evidence="1" id="KW-0238">DNA-binding</keyword>
<dbReference type="AlphaFoldDB" id="A0A563VU93"/>
<dbReference type="OrthoDB" id="9814553at2"/>
<dbReference type="Proteomes" id="UP000320055">
    <property type="component" value="Unassembled WGS sequence"/>
</dbReference>
<evidence type="ECO:0000313" key="3">
    <source>
        <dbReference type="EMBL" id="VEP15046.1"/>
    </source>
</evidence>
<dbReference type="PANTHER" id="PTHR46797:SF1">
    <property type="entry name" value="METHYLPHOSPHONATE SYNTHASE"/>
    <property type="match status" value="1"/>
</dbReference>
<dbReference type="GO" id="GO:0003700">
    <property type="term" value="F:DNA-binding transcription factor activity"/>
    <property type="evidence" value="ECO:0007669"/>
    <property type="project" value="TreeGrafter"/>
</dbReference>
<dbReference type="CDD" id="cd00093">
    <property type="entry name" value="HTH_XRE"/>
    <property type="match status" value="1"/>
</dbReference>
<accession>A0A563VU93</accession>
<proteinExistence type="predicted"/>
<keyword evidence="4" id="KW-1185">Reference proteome</keyword>
<sequence length="85" mass="9437">MSQTKKSILLALGRLIKHRRKAQKLSQEQLGFLSNLDRTYISGVERGIRNPSLTALVSLASGLDTTVSELLKDLETEVTNLNLNE</sequence>
<dbReference type="SMART" id="SM00530">
    <property type="entry name" value="HTH_XRE"/>
    <property type="match status" value="1"/>
</dbReference>
<dbReference type="GO" id="GO:0005829">
    <property type="term" value="C:cytosol"/>
    <property type="evidence" value="ECO:0007669"/>
    <property type="project" value="TreeGrafter"/>
</dbReference>
<dbReference type="EMBL" id="CAACVJ010000226">
    <property type="protein sequence ID" value="VEP15046.1"/>
    <property type="molecule type" value="Genomic_DNA"/>
</dbReference>
<reference evidence="3 4" key="1">
    <citation type="submission" date="2019-01" db="EMBL/GenBank/DDBJ databases">
        <authorList>
            <person name="Brito A."/>
        </authorList>
    </citation>
    <scope>NUCLEOTIDE SEQUENCE [LARGE SCALE GENOMIC DNA]</scope>
    <source>
        <strain evidence="3">1</strain>
    </source>
</reference>
<organism evidence="3 4">
    <name type="scientific">Hyella patelloides LEGE 07179</name>
    <dbReference type="NCBI Taxonomy" id="945734"/>
    <lineage>
        <taxon>Bacteria</taxon>
        <taxon>Bacillati</taxon>
        <taxon>Cyanobacteriota</taxon>
        <taxon>Cyanophyceae</taxon>
        <taxon>Pleurocapsales</taxon>
        <taxon>Hyellaceae</taxon>
        <taxon>Hyella</taxon>
    </lineage>
</organism>
<evidence type="ECO:0000313" key="4">
    <source>
        <dbReference type="Proteomes" id="UP000320055"/>
    </source>
</evidence>
<dbReference type="RefSeq" id="WP_144873807.1">
    <property type="nucleotide sequence ID" value="NZ_LR214042.1"/>
</dbReference>
<dbReference type="InterPro" id="IPR050807">
    <property type="entry name" value="TransReg_Diox_bact_type"/>
</dbReference>
<dbReference type="Pfam" id="PF01381">
    <property type="entry name" value="HTH_3"/>
    <property type="match status" value="1"/>
</dbReference>